<dbReference type="Proteomes" id="UP001281147">
    <property type="component" value="Unassembled WGS sequence"/>
</dbReference>
<comment type="caution">
    <text evidence="1">The sequence shown here is derived from an EMBL/GenBank/DDBJ whole genome shotgun (WGS) entry which is preliminary data.</text>
</comment>
<accession>A0ACC3NUI7</accession>
<protein>
    <submittedName>
        <fullName evidence="1">Uncharacterized protein</fullName>
    </submittedName>
</protein>
<keyword evidence="2" id="KW-1185">Reference proteome</keyword>
<sequence>MSEGNSIYITTSEMADKHEKPAASLLSLPPELRTMIYEYVIGDIRGDDGRIDLNNLAIPIPKLAQASQQLRQEVIPIVAANMSEMVWVVTLPSKVQLSSSAEATLSWWMNSERSTIRRSDAIPTTSAMDGFDTTKAKEVHFSLPRARFRRSNTFGSTDPTVQKGVTWNLPERGTQYLIATPSRERSPPSGGKEEKMEALCKRMKLEIHERCSGMVGAKERIEKVVTRAGFDGFTLEDVAAIIGAYMAAPLQ</sequence>
<reference evidence="1" key="1">
    <citation type="submission" date="2023-07" db="EMBL/GenBank/DDBJ databases">
        <title>Black Yeasts Isolated from many extreme environments.</title>
        <authorList>
            <person name="Coleine C."/>
            <person name="Stajich J.E."/>
            <person name="Selbmann L."/>
        </authorList>
    </citation>
    <scope>NUCLEOTIDE SEQUENCE</scope>
    <source>
        <strain evidence="1">CCFEE 5714</strain>
    </source>
</reference>
<proteinExistence type="predicted"/>
<dbReference type="EMBL" id="JAUTXU010000010">
    <property type="protein sequence ID" value="KAK3723166.1"/>
    <property type="molecule type" value="Genomic_DNA"/>
</dbReference>
<name>A0ACC3NUI7_9PEZI</name>
<evidence type="ECO:0000313" key="2">
    <source>
        <dbReference type="Proteomes" id="UP001281147"/>
    </source>
</evidence>
<gene>
    <name evidence="1" type="ORF">LTR37_001889</name>
</gene>
<organism evidence="1 2">
    <name type="scientific">Vermiconidia calcicola</name>
    <dbReference type="NCBI Taxonomy" id="1690605"/>
    <lineage>
        <taxon>Eukaryota</taxon>
        <taxon>Fungi</taxon>
        <taxon>Dikarya</taxon>
        <taxon>Ascomycota</taxon>
        <taxon>Pezizomycotina</taxon>
        <taxon>Dothideomycetes</taxon>
        <taxon>Dothideomycetidae</taxon>
        <taxon>Mycosphaerellales</taxon>
        <taxon>Extremaceae</taxon>
        <taxon>Vermiconidia</taxon>
    </lineage>
</organism>
<evidence type="ECO:0000313" key="1">
    <source>
        <dbReference type="EMBL" id="KAK3723166.1"/>
    </source>
</evidence>